<dbReference type="Proteomes" id="UP001600165">
    <property type="component" value="Unassembled WGS sequence"/>
</dbReference>
<evidence type="ECO:0000313" key="2">
    <source>
        <dbReference type="EMBL" id="MFE4106044.1"/>
    </source>
</evidence>
<evidence type="ECO:0000313" key="3">
    <source>
        <dbReference type="Proteomes" id="UP001600165"/>
    </source>
</evidence>
<feature type="domain" description="Nif11" evidence="1">
    <location>
        <begin position="1"/>
        <end position="45"/>
    </location>
</feature>
<name>A0ABW6IF64_9CYAN</name>
<dbReference type="RefSeq" id="WP_377963421.1">
    <property type="nucleotide sequence ID" value="NZ_JBHZOL010000047.1"/>
</dbReference>
<accession>A0ABW6IF64</accession>
<reference evidence="2 3" key="1">
    <citation type="submission" date="2024-10" db="EMBL/GenBank/DDBJ databases">
        <authorList>
            <person name="Ratan Roy A."/>
            <person name="Morales Sandoval P.H."/>
            <person name="De Los Santos Villalobos S."/>
            <person name="Chakraborty S."/>
            <person name="Mukherjee J."/>
        </authorList>
    </citation>
    <scope>NUCLEOTIDE SEQUENCE [LARGE SCALE GENOMIC DNA]</scope>
    <source>
        <strain evidence="2 3">S1</strain>
    </source>
</reference>
<gene>
    <name evidence="2" type="ORF">ACFVKH_07150</name>
</gene>
<sequence length="98" mass="10984">MSKESVFNFFQRAAKNEQVKGKLQNVTSPEELVELGNQEGFEFSTQHVDEALSDLQEKPGFFKALAEAFIEIFSPAQDDYPASGVQPFSGEINRRSHS</sequence>
<keyword evidence="3" id="KW-1185">Reference proteome</keyword>
<comment type="caution">
    <text evidence="2">The sequence shown here is derived from an EMBL/GenBank/DDBJ whole genome shotgun (WGS) entry which is preliminary data.</text>
</comment>
<dbReference type="EMBL" id="JBHZOL010000047">
    <property type="protein sequence ID" value="MFE4106044.1"/>
    <property type="molecule type" value="Genomic_DNA"/>
</dbReference>
<proteinExistence type="predicted"/>
<organism evidence="2 3">
    <name type="scientific">Almyronema epifaneia S1</name>
    <dbReference type="NCBI Taxonomy" id="2991925"/>
    <lineage>
        <taxon>Bacteria</taxon>
        <taxon>Bacillati</taxon>
        <taxon>Cyanobacteriota</taxon>
        <taxon>Cyanophyceae</taxon>
        <taxon>Nodosilineales</taxon>
        <taxon>Nodosilineaceae</taxon>
        <taxon>Almyronema</taxon>
        <taxon>Almyronema epifaneia</taxon>
    </lineage>
</organism>
<dbReference type="Pfam" id="PF07862">
    <property type="entry name" value="Nif11"/>
    <property type="match status" value="1"/>
</dbReference>
<dbReference type="InterPro" id="IPR022516">
    <property type="entry name" value="CHP03798_Ocin"/>
</dbReference>
<dbReference type="NCBIfam" id="TIGR03798">
    <property type="entry name" value="leader_Nif11"/>
    <property type="match status" value="1"/>
</dbReference>
<protein>
    <submittedName>
        <fullName evidence="2">Nif11-like leader peptide family natural product</fullName>
    </submittedName>
</protein>
<dbReference type="InterPro" id="IPR012903">
    <property type="entry name" value="Nif11"/>
</dbReference>
<evidence type="ECO:0000259" key="1">
    <source>
        <dbReference type="Pfam" id="PF07862"/>
    </source>
</evidence>